<sequence length="60" mass="6236">MFLSPLRAIPTSAPAQRPTHPSQLASFMNITVIGAGSPGLVTAACLAEFGHDARRFDVAA</sequence>
<evidence type="ECO:0000256" key="1">
    <source>
        <dbReference type="SAM" id="MobiDB-lite"/>
    </source>
</evidence>
<feature type="region of interest" description="Disordered" evidence="1">
    <location>
        <begin position="1"/>
        <end position="20"/>
    </location>
</feature>
<name>A0A4Q8LQJ2_9GAMM</name>
<dbReference type="EMBL" id="SHMB01000001">
    <property type="protein sequence ID" value="TAA33151.1"/>
    <property type="molecule type" value="Genomic_DNA"/>
</dbReference>
<proteinExistence type="predicted"/>
<dbReference type="Gene3D" id="3.40.50.720">
    <property type="entry name" value="NAD(P)-binding Rossmann-like Domain"/>
    <property type="match status" value="1"/>
</dbReference>
<comment type="caution">
    <text evidence="2">The sequence shown here is derived from an EMBL/GenBank/DDBJ whole genome shotgun (WGS) entry which is preliminary data.</text>
</comment>
<organism evidence="2 3">
    <name type="scientific">Pseudoxanthomonas winnipegensis</name>
    <dbReference type="NCBI Taxonomy" id="2480810"/>
    <lineage>
        <taxon>Bacteria</taxon>
        <taxon>Pseudomonadati</taxon>
        <taxon>Pseudomonadota</taxon>
        <taxon>Gammaproteobacteria</taxon>
        <taxon>Lysobacterales</taxon>
        <taxon>Lysobacteraceae</taxon>
        <taxon>Pseudoxanthomonas</taxon>
    </lineage>
</organism>
<dbReference type="InterPro" id="IPR036291">
    <property type="entry name" value="NAD(P)-bd_dom_sf"/>
</dbReference>
<evidence type="ECO:0000313" key="3">
    <source>
        <dbReference type="Proteomes" id="UP000291286"/>
    </source>
</evidence>
<gene>
    <name evidence="2" type="ORF">EA661_02450</name>
</gene>
<dbReference type="RefSeq" id="WP_130515383.1">
    <property type="nucleotide sequence ID" value="NZ_SHMB01000001.1"/>
</dbReference>
<accession>A0A4Q8LQJ2</accession>
<reference evidence="2 3" key="1">
    <citation type="submission" date="2019-02" db="EMBL/GenBank/DDBJ databases">
        <title>WGS of Pseudoxanthomonas species novum from clinical isolates.</title>
        <authorList>
            <person name="Bernier A.-M."/>
            <person name="Bernard K."/>
            <person name="Vachon A."/>
        </authorList>
    </citation>
    <scope>NUCLEOTIDE SEQUENCE [LARGE SCALE GENOMIC DNA]</scope>
    <source>
        <strain evidence="2 3">NML171202</strain>
    </source>
</reference>
<protein>
    <submittedName>
        <fullName evidence="2">Uncharacterized protein</fullName>
    </submittedName>
</protein>
<dbReference type="SUPFAM" id="SSF51735">
    <property type="entry name" value="NAD(P)-binding Rossmann-fold domains"/>
    <property type="match status" value="1"/>
</dbReference>
<dbReference type="AlphaFoldDB" id="A0A4Q8LQJ2"/>
<evidence type="ECO:0000313" key="2">
    <source>
        <dbReference type="EMBL" id="TAA33151.1"/>
    </source>
</evidence>
<dbReference type="Proteomes" id="UP000291286">
    <property type="component" value="Unassembled WGS sequence"/>
</dbReference>